<feature type="domain" description="YpoC-like" evidence="1">
    <location>
        <begin position="43"/>
        <end position="93"/>
    </location>
</feature>
<proteinExistence type="predicted"/>
<dbReference type="EMBL" id="WUUK01000001">
    <property type="protein sequence ID" value="MXQ50296.1"/>
    <property type="molecule type" value="Genomic_DNA"/>
</dbReference>
<accession>A0A6N8U028</accession>
<evidence type="ECO:0000313" key="3">
    <source>
        <dbReference type="Proteomes" id="UP000436284"/>
    </source>
</evidence>
<keyword evidence="3" id="KW-1185">Reference proteome</keyword>
<dbReference type="Pfam" id="PF21747">
    <property type="entry name" value="YpoC"/>
    <property type="match status" value="1"/>
</dbReference>
<dbReference type="OrthoDB" id="2390001at2"/>
<gene>
    <name evidence="2" type="ORF">GQ671_03120</name>
</gene>
<reference evidence="2 3" key="1">
    <citation type="submission" date="2019-12" db="EMBL/GenBank/DDBJ databases">
        <title>Salinicoccus cyprini sp. nov., isolated from gastro-intestinal tract of mirror carp, Cyprinus carpio var. specularis, collected from Gobind Sagar Reservoir, Himachal Pradesh, India.</title>
        <authorList>
            <person name="Talwar C."/>
            <person name="Singh A.K."/>
            <person name="Lal R."/>
            <person name="Negi R.K."/>
        </authorList>
    </citation>
    <scope>NUCLEOTIDE SEQUENCE [LARGE SCALE GENOMIC DNA]</scope>
    <source>
        <strain evidence="2 3">J-82</strain>
    </source>
</reference>
<organism evidence="2 3">
    <name type="scientific">Salinicoccus hispanicus</name>
    <dbReference type="NCBI Taxonomy" id="157225"/>
    <lineage>
        <taxon>Bacteria</taxon>
        <taxon>Bacillati</taxon>
        <taxon>Bacillota</taxon>
        <taxon>Bacilli</taxon>
        <taxon>Bacillales</taxon>
        <taxon>Staphylococcaceae</taxon>
        <taxon>Salinicoccus</taxon>
    </lineage>
</organism>
<evidence type="ECO:0000313" key="2">
    <source>
        <dbReference type="EMBL" id="MXQ50296.1"/>
    </source>
</evidence>
<evidence type="ECO:0000259" key="1">
    <source>
        <dbReference type="Pfam" id="PF21747"/>
    </source>
</evidence>
<name>A0A6N8U028_9STAP</name>
<protein>
    <recommendedName>
        <fullName evidence="1">YpoC-like domain-containing protein</fullName>
    </recommendedName>
</protein>
<dbReference type="AlphaFoldDB" id="A0A6N8U028"/>
<sequence length="95" mass="11479">MMTIEAMYEKLLENARRPDRKLYDEYEHAILAHIDATLHDMDADAHIHVLPFNYQERMAYIQSRPYQYHSIIQLKGIHEEFTKKAASYRIRKNRD</sequence>
<dbReference type="Proteomes" id="UP000436284">
    <property type="component" value="Unassembled WGS sequence"/>
</dbReference>
<dbReference type="InterPro" id="IPR048427">
    <property type="entry name" value="YpoC"/>
</dbReference>
<comment type="caution">
    <text evidence="2">The sequence shown here is derived from an EMBL/GenBank/DDBJ whole genome shotgun (WGS) entry which is preliminary data.</text>
</comment>